<keyword evidence="2" id="KW-1185">Reference proteome</keyword>
<evidence type="ECO:0008006" key="3">
    <source>
        <dbReference type="Google" id="ProtNLM"/>
    </source>
</evidence>
<protein>
    <recommendedName>
        <fullName evidence="3">DUF1641 domain-containing protein</fullName>
    </recommendedName>
</protein>
<sequence>MTDSSRTQIESKDILDLVVQPEIKEFLITAIQMVPKITNIMKASSKMIDLAEAFLQDDELLESLEAAIKAKTDPIQDTIEDGISLLKEAQERAELDTSNIGILGMYKMLKDPVTQDKLRFMKALLATISEHQERELH</sequence>
<dbReference type="KEGG" id="afx:JZ786_12910"/>
<name>A0A9X7VV53_9BACL</name>
<dbReference type="RefSeq" id="WP_206654843.1">
    <property type="nucleotide sequence ID" value="NZ_CP071182.1"/>
</dbReference>
<dbReference type="EMBL" id="CP071182">
    <property type="protein sequence ID" value="QSO45475.1"/>
    <property type="molecule type" value="Genomic_DNA"/>
</dbReference>
<dbReference type="Proteomes" id="UP000663505">
    <property type="component" value="Chromosome"/>
</dbReference>
<reference evidence="1 2" key="1">
    <citation type="submission" date="2021-02" db="EMBL/GenBank/DDBJ databases">
        <title>Alicyclobacillus curvatus sp. nov. and Alicyclobacillus mengziensis sp. nov., two acidophilic bacteria isolated from acid mine drainage.</title>
        <authorList>
            <person name="Huang Y."/>
        </authorList>
    </citation>
    <scope>NUCLEOTIDE SEQUENCE [LARGE SCALE GENOMIC DNA]</scope>
    <source>
        <strain evidence="1 2">S30H14</strain>
    </source>
</reference>
<evidence type="ECO:0000313" key="1">
    <source>
        <dbReference type="EMBL" id="QSO45475.1"/>
    </source>
</evidence>
<proteinExistence type="predicted"/>
<accession>A0A9X7VV53</accession>
<gene>
    <name evidence="1" type="ORF">JZ786_12910</name>
</gene>
<dbReference type="AlphaFoldDB" id="A0A9X7VV53"/>
<evidence type="ECO:0000313" key="2">
    <source>
        <dbReference type="Proteomes" id="UP000663505"/>
    </source>
</evidence>
<organism evidence="1 2">
    <name type="scientific">Alicyclobacillus mengziensis</name>
    <dbReference type="NCBI Taxonomy" id="2931921"/>
    <lineage>
        <taxon>Bacteria</taxon>
        <taxon>Bacillati</taxon>
        <taxon>Bacillota</taxon>
        <taxon>Bacilli</taxon>
        <taxon>Bacillales</taxon>
        <taxon>Alicyclobacillaceae</taxon>
        <taxon>Alicyclobacillus</taxon>
    </lineage>
</organism>